<organism evidence="2 3">
    <name type="scientific">Lithospermum erythrorhizon</name>
    <name type="common">Purple gromwell</name>
    <name type="synonym">Lithospermum officinale var. erythrorhizon</name>
    <dbReference type="NCBI Taxonomy" id="34254"/>
    <lineage>
        <taxon>Eukaryota</taxon>
        <taxon>Viridiplantae</taxon>
        <taxon>Streptophyta</taxon>
        <taxon>Embryophyta</taxon>
        <taxon>Tracheophyta</taxon>
        <taxon>Spermatophyta</taxon>
        <taxon>Magnoliopsida</taxon>
        <taxon>eudicotyledons</taxon>
        <taxon>Gunneridae</taxon>
        <taxon>Pentapetalae</taxon>
        <taxon>asterids</taxon>
        <taxon>lamiids</taxon>
        <taxon>Boraginales</taxon>
        <taxon>Boraginaceae</taxon>
        <taxon>Boraginoideae</taxon>
        <taxon>Lithospermeae</taxon>
        <taxon>Lithospermum</taxon>
    </lineage>
</organism>
<accession>A0AAV3NW26</accession>
<feature type="region of interest" description="Disordered" evidence="1">
    <location>
        <begin position="154"/>
        <end position="181"/>
    </location>
</feature>
<dbReference type="AlphaFoldDB" id="A0AAV3NW26"/>
<evidence type="ECO:0000256" key="1">
    <source>
        <dbReference type="SAM" id="MobiDB-lite"/>
    </source>
</evidence>
<keyword evidence="3" id="KW-1185">Reference proteome</keyword>
<dbReference type="EMBL" id="BAABME010000538">
    <property type="protein sequence ID" value="GAA0143620.1"/>
    <property type="molecule type" value="Genomic_DNA"/>
</dbReference>
<name>A0AAV3NW26_LITER</name>
<proteinExistence type="predicted"/>
<gene>
    <name evidence="2" type="ORF">LIER_04261</name>
</gene>
<reference evidence="2 3" key="1">
    <citation type="submission" date="2024-01" db="EMBL/GenBank/DDBJ databases">
        <title>The complete chloroplast genome sequence of Lithospermum erythrorhizon: insights into the phylogenetic relationship among Boraginaceae species and the maternal lineages of purple gromwells.</title>
        <authorList>
            <person name="Okada T."/>
            <person name="Watanabe K."/>
        </authorList>
    </citation>
    <scope>NUCLEOTIDE SEQUENCE [LARGE SCALE GENOMIC DNA]</scope>
</reference>
<comment type="caution">
    <text evidence="2">The sequence shown here is derived from an EMBL/GenBank/DDBJ whole genome shotgun (WGS) entry which is preliminary data.</text>
</comment>
<sequence>MANKDTQRNQVLICGGVVERTLDEIFIFPDSDDEDNVRGLEFRELVEGIPESDEAEVFAANVLTEPTMDTAKSPKVPLLKRKATEAAYAMSLQCSESARVNEELERERYSIGESIRKIKEERDSALVSSDFPGISSHFQEYVSGLGDDYVVDLFDDIPDDDDEDVGADEEDSNASEGGEDV</sequence>
<dbReference type="Proteomes" id="UP001454036">
    <property type="component" value="Unassembled WGS sequence"/>
</dbReference>
<evidence type="ECO:0000313" key="3">
    <source>
        <dbReference type="Proteomes" id="UP001454036"/>
    </source>
</evidence>
<evidence type="ECO:0000313" key="2">
    <source>
        <dbReference type="EMBL" id="GAA0143620.1"/>
    </source>
</evidence>
<protein>
    <submittedName>
        <fullName evidence="2">Uncharacterized protein</fullName>
    </submittedName>
</protein>